<dbReference type="PANTHER" id="PTHR13261">
    <property type="entry name" value="BRCA2 AND CDKN1A INTERACTING PROTEIN"/>
    <property type="match status" value="1"/>
</dbReference>
<sequence length="388" mass="43130">MSQPARKRGVLAGGGASTSRDGEANTSRDGETSNSRNGEANTSGNGEASTSGDSSPMEIESSSSDSEDNDDIVETVLDVEFEGRSPQPSDFHSIKQLLQQLFLKAPVDLSDLSNLLINQPGIGSVIKQVPNENEDDDSDSDVDPDDVVDINQVFGISSVLNISQKTNECERNLHKLMLDLSNQYSDSETTRFVNGLLGDNTKQVGLLINERYVNIPPPISVPLFHAIRLEYDNGTKLLKSDATVAIRSLRWAKFNFILNLKSVIDKELFSLKSMDSSYNFDYLIMISKLYKMQKDKKGKNLEGCEVFWSNAEEEFFDEEADYKFEFCVQNDKGTGLGGHWSEADPEMVPFRRVLIFTMEKFHQITNRLASLLEPAGTVYNSAYKPGSK</sequence>
<protein>
    <recommendedName>
        <fullName evidence="5">Protein BCCIP homolog</fullName>
    </recommendedName>
</protein>
<dbReference type="InterPro" id="IPR025602">
    <property type="entry name" value="BCP1_family"/>
</dbReference>
<feature type="compositionally biased region" description="Low complexity" evidence="2">
    <location>
        <begin position="51"/>
        <end position="64"/>
    </location>
</feature>
<dbReference type="EMBL" id="VYZN01000079">
    <property type="protein sequence ID" value="KAE9523434.1"/>
    <property type="molecule type" value="Genomic_DNA"/>
</dbReference>
<evidence type="ECO:0000313" key="4">
    <source>
        <dbReference type="Proteomes" id="UP000475862"/>
    </source>
</evidence>
<dbReference type="GO" id="GO:0005634">
    <property type="term" value="C:nucleus"/>
    <property type="evidence" value="ECO:0007669"/>
    <property type="project" value="TreeGrafter"/>
</dbReference>
<gene>
    <name evidence="3" type="ORF">AGLY_015986</name>
</gene>
<comment type="caution">
    <text evidence="3">The sequence shown here is derived from an EMBL/GenBank/DDBJ whole genome shotgun (WGS) entry which is preliminary data.</text>
</comment>
<feature type="compositionally biased region" description="Basic and acidic residues" evidence="2">
    <location>
        <begin position="20"/>
        <end position="31"/>
    </location>
</feature>
<dbReference type="Pfam" id="PF13862">
    <property type="entry name" value="BCCIP"/>
    <property type="match status" value="1"/>
</dbReference>
<evidence type="ECO:0000256" key="1">
    <source>
        <dbReference type="ARBA" id="ARBA00006781"/>
    </source>
</evidence>
<reference evidence="3 4" key="1">
    <citation type="submission" date="2019-08" db="EMBL/GenBank/DDBJ databases">
        <title>The genome of the soybean aphid Biotype 1, its phylome, world population structure and adaptation to the North American continent.</title>
        <authorList>
            <person name="Giordano R."/>
            <person name="Donthu R.K."/>
            <person name="Hernandez A.G."/>
            <person name="Wright C.L."/>
            <person name="Zimin A.V."/>
        </authorList>
    </citation>
    <scope>NUCLEOTIDE SEQUENCE [LARGE SCALE GENOMIC DNA]</scope>
    <source>
        <tissue evidence="3">Whole aphids</tissue>
    </source>
</reference>
<keyword evidence="4" id="KW-1185">Reference proteome</keyword>
<dbReference type="Proteomes" id="UP000475862">
    <property type="component" value="Unassembled WGS sequence"/>
</dbReference>
<dbReference type="AlphaFoldDB" id="A0A6G0SZP9"/>
<name>A0A6G0SZP9_APHGL</name>
<dbReference type="OrthoDB" id="27543at2759"/>
<accession>A0A6G0SZP9</accession>
<comment type="similarity">
    <text evidence="1">Belongs to the BCP1 family.</text>
</comment>
<organism evidence="3 4">
    <name type="scientific">Aphis glycines</name>
    <name type="common">Soybean aphid</name>
    <dbReference type="NCBI Taxonomy" id="307491"/>
    <lineage>
        <taxon>Eukaryota</taxon>
        <taxon>Metazoa</taxon>
        <taxon>Ecdysozoa</taxon>
        <taxon>Arthropoda</taxon>
        <taxon>Hexapoda</taxon>
        <taxon>Insecta</taxon>
        <taxon>Pterygota</taxon>
        <taxon>Neoptera</taxon>
        <taxon>Paraneoptera</taxon>
        <taxon>Hemiptera</taxon>
        <taxon>Sternorrhyncha</taxon>
        <taxon>Aphidomorpha</taxon>
        <taxon>Aphidoidea</taxon>
        <taxon>Aphididae</taxon>
        <taxon>Aphidini</taxon>
        <taxon>Aphis</taxon>
        <taxon>Aphis</taxon>
    </lineage>
</organism>
<proteinExistence type="inferred from homology"/>
<evidence type="ECO:0000256" key="2">
    <source>
        <dbReference type="SAM" id="MobiDB-lite"/>
    </source>
</evidence>
<feature type="region of interest" description="Disordered" evidence="2">
    <location>
        <begin position="1"/>
        <end position="71"/>
    </location>
</feature>
<evidence type="ECO:0008006" key="5">
    <source>
        <dbReference type="Google" id="ProtNLM"/>
    </source>
</evidence>
<feature type="compositionally biased region" description="Polar residues" evidence="2">
    <location>
        <begin position="32"/>
        <end position="50"/>
    </location>
</feature>
<evidence type="ECO:0000313" key="3">
    <source>
        <dbReference type="EMBL" id="KAE9523434.1"/>
    </source>
</evidence>
<dbReference type="PANTHER" id="PTHR13261:SF0">
    <property type="entry name" value="BRCA2 AND CDKN1A-INTERACTING PROTEIN"/>
    <property type="match status" value="1"/>
</dbReference>